<proteinExistence type="predicted"/>
<dbReference type="PROSITE" id="PS51257">
    <property type="entry name" value="PROKAR_LIPOPROTEIN"/>
    <property type="match status" value="1"/>
</dbReference>
<keyword evidence="1" id="KW-0732">Signal</keyword>
<protein>
    <submittedName>
        <fullName evidence="2">Uncharacterized protein</fullName>
    </submittedName>
</protein>
<reference evidence="2 3" key="1">
    <citation type="journal article" date="2019" name="J. Ind. Microbiol. Biotechnol.">
        <title>Paenibacillus amylolyticus 27C64 has a diverse set of carbohydrate-active enzymes and complete pectin deconstruction system.</title>
        <authorList>
            <person name="Keggi C."/>
            <person name="Doran-Peterson J."/>
        </authorList>
    </citation>
    <scope>NUCLEOTIDE SEQUENCE [LARGE SCALE GENOMIC DNA]</scope>
    <source>
        <strain evidence="2 3">27C64</strain>
    </source>
</reference>
<feature type="chain" id="PRO_5024412727" evidence="1">
    <location>
        <begin position="25"/>
        <end position="113"/>
    </location>
</feature>
<name>A0A5M9WWV6_PAEAM</name>
<dbReference type="AlphaFoldDB" id="A0A5M9WWV6"/>
<dbReference type="RefSeq" id="WP_123065754.1">
    <property type="nucleotide sequence ID" value="NZ_RIAS01000011.1"/>
</dbReference>
<sequence>MIKKLLAGLLAVSACFSIGSTSFAADTGISTPALSLSESFQVTAPQAFFERDIYLKVGQPGQWYSGYTYDVIYSDGACDIGPDFLVTPIQPGLTVVSANHGSYIILFKFHVSY</sequence>
<gene>
    <name evidence="2" type="ORF">EC604_19375</name>
</gene>
<comment type="caution">
    <text evidence="2">The sequence shown here is derived from an EMBL/GenBank/DDBJ whole genome shotgun (WGS) entry which is preliminary data.</text>
</comment>
<evidence type="ECO:0000313" key="2">
    <source>
        <dbReference type="EMBL" id="KAA8786002.1"/>
    </source>
</evidence>
<evidence type="ECO:0000313" key="3">
    <source>
        <dbReference type="Proteomes" id="UP000323664"/>
    </source>
</evidence>
<accession>A0A5M9WWV6</accession>
<dbReference type="EMBL" id="RIAS01000011">
    <property type="protein sequence ID" value="KAA8786002.1"/>
    <property type="molecule type" value="Genomic_DNA"/>
</dbReference>
<organism evidence="2 3">
    <name type="scientific">Paenibacillus amylolyticus</name>
    <dbReference type="NCBI Taxonomy" id="1451"/>
    <lineage>
        <taxon>Bacteria</taxon>
        <taxon>Bacillati</taxon>
        <taxon>Bacillota</taxon>
        <taxon>Bacilli</taxon>
        <taxon>Bacillales</taxon>
        <taxon>Paenibacillaceae</taxon>
        <taxon>Paenibacillus</taxon>
    </lineage>
</organism>
<dbReference type="Proteomes" id="UP000323664">
    <property type="component" value="Unassembled WGS sequence"/>
</dbReference>
<feature type="signal peptide" evidence="1">
    <location>
        <begin position="1"/>
        <end position="24"/>
    </location>
</feature>
<evidence type="ECO:0000256" key="1">
    <source>
        <dbReference type="SAM" id="SignalP"/>
    </source>
</evidence>
<dbReference type="OrthoDB" id="2656966at2"/>